<evidence type="ECO:0000313" key="6">
    <source>
        <dbReference type="EMBL" id="PKI79053.1"/>
    </source>
</evidence>
<dbReference type="AlphaFoldDB" id="A0A218XER4"/>
<dbReference type="Pfam" id="PF13041">
    <property type="entry name" value="PPR_2"/>
    <property type="match status" value="5"/>
</dbReference>
<accession>A0A218XER4</accession>
<reference evidence="5" key="2">
    <citation type="submission" date="2017-06" db="EMBL/GenBank/DDBJ databases">
        <title>The pomegranate genome and the genomics of punicalagin biosynthesis.</title>
        <authorList>
            <person name="Xu C."/>
        </authorList>
    </citation>
    <scope>NUCLEOTIDE SEQUENCE [LARGE SCALE GENOMIC DNA]</scope>
    <source>
        <tissue evidence="5">Fresh leaf</tissue>
    </source>
</reference>
<dbReference type="PANTHER" id="PTHR47447">
    <property type="entry name" value="OS03G0856100 PROTEIN"/>
    <property type="match status" value="1"/>
</dbReference>
<evidence type="ECO:0000256" key="4">
    <source>
        <dbReference type="SAM" id="MobiDB-lite"/>
    </source>
</evidence>
<dbReference type="Gene3D" id="1.25.40.10">
    <property type="entry name" value="Tetratricopeptide repeat domain"/>
    <property type="match status" value="5"/>
</dbReference>
<dbReference type="STRING" id="22663.A0A218XER4"/>
<organism evidence="5 7">
    <name type="scientific">Punica granatum</name>
    <name type="common">Pomegranate</name>
    <dbReference type="NCBI Taxonomy" id="22663"/>
    <lineage>
        <taxon>Eukaryota</taxon>
        <taxon>Viridiplantae</taxon>
        <taxon>Streptophyta</taxon>
        <taxon>Embryophyta</taxon>
        <taxon>Tracheophyta</taxon>
        <taxon>Spermatophyta</taxon>
        <taxon>Magnoliopsida</taxon>
        <taxon>eudicotyledons</taxon>
        <taxon>Gunneridae</taxon>
        <taxon>Pentapetalae</taxon>
        <taxon>rosids</taxon>
        <taxon>malvids</taxon>
        <taxon>Myrtales</taxon>
        <taxon>Lythraceae</taxon>
        <taxon>Punica</taxon>
    </lineage>
</organism>
<dbReference type="Proteomes" id="UP000233551">
    <property type="component" value="Unassembled WGS sequence"/>
</dbReference>
<reference evidence="7" key="1">
    <citation type="journal article" date="2017" name="Plant J.">
        <title>The pomegranate (Punica granatum L.) genome and the genomics of punicalagin biosynthesis.</title>
        <authorList>
            <person name="Qin G."/>
            <person name="Xu C."/>
            <person name="Ming R."/>
            <person name="Tang H."/>
            <person name="Guyot R."/>
            <person name="Kramer E.M."/>
            <person name="Hu Y."/>
            <person name="Yi X."/>
            <person name="Qi Y."/>
            <person name="Xu X."/>
            <person name="Gao Z."/>
            <person name="Pan H."/>
            <person name="Jian J."/>
            <person name="Tian Y."/>
            <person name="Yue Z."/>
            <person name="Xu Y."/>
        </authorList>
    </citation>
    <scope>NUCLEOTIDE SEQUENCE [LARGE SCALE GENOMIC DNA]</scope>
    <source>
        <strain evidence="7">cv. Dabenzi</strain>
    </source>
</reference>
<evidence type="ECO:0000256" key="2">
    <source>
        <dbReference type="ARBA" id="ARBA00022737"/>
    </source>
</evidence>
<dbReference type="Pfam" id="PF01535">
    <property type="entry name" value="PPR"/>
    <property type="match status" value="2"/>
</dbReference>
<comment type="similarity">
    <text evidence="1">Belongs to the PPR family. P subfamily.</text>
</comment>
<keyword evidence="8" id="KW-1185">Reference proteome</keyword>
<evidence type="ECO:0000256" key="1">
    <source>
        <dbReference type="ARBA" id="ARBA00007626"/>
    </source>
</evidence>
<feature type="repeat" description="PPR" evidence="3">
    <location>
        <begin position="229"/>
        <end position="263"/>
    </location>
</feature>
<evidence type="ECO:0000256" key="3">
    <source>
        <dbReference type="PROSITE-ProRule" id="PRU00708"/>
    </source>
</evidence>
<feature type="repeat" description="PPR" evidence="3">
    <location>
        <begin position="372"/>
        <end position="406"/>
    </location>
</feature>
<comment type="caution">
    <text evidence="5">The sequence shown here is derived from an EMBL/GenBank/DDBJ whole genome shotgun (WGS) entry which is preliminary data.</text>
</comment>
<dbReference type="EMBL" id="PGOL01000019">
    <property type="protein sequence ID" value="PKI79053.1"/>
    <property type="molecule type" value="Genomic_DNA"/>
</dbReference>
<reference evidence="6 8" key="3">
    <citation type="submission" date="2017-11" db="EMBL/GenBank/DDBJ databases">
        <title>De-novo sequencing of pomegranate (Punica granatum L.) genome.</title>
        <authorList>
            <person name="Akparov Z."/>
            <person name="Amiraslanov A."/>
            <person name="Hajiyeva S."/>
            <person name="Abbasov M."/>
            <person name="Kaur K."/>
            <person name="Hamwieh A."/>
            <person name="Solovyev V."/>
            <person name="Salamov A."/>
            <person name="Braich B."/>
            <person name="Kosarev P."/>
            <person name="Mahmoud A."/>
            <person name="Hajiyev E."/>
            <person name="Babayeva S."/>
            <person name="Izzatullayeva V."/>
            <person name="Mammadov A."/>
            <person name="Mammadov A."/>
            <person name="Sharifova S."/>
            <person name="Ojaghi J."/>
            <person name="Eynullazada K."/>
            <person name="Bayramov B."/>
            <person name="Abdulazimova A."/>
            <person name="Shahmuradov I."/>
        </authorList>
    </citation>
    <scope>NUCLEOTIDE SEQUENCE [LARGE SCALE GENOMIC DNA]</scope>
    <source>
        <strain evidence="6">AG2017</strain>
        <strain evidence="8">cv. AG2017</strain>
        <tissue evidence="6">Leaf</tissue>
    </source>
</reference>
<protein>
    <recommendedName>
        <fullName evidence="9">Pentatricopeptide repeat-containing protein At1g11710, mitochondrial</fullName>
    </recommendedName>
</protein>
<dbReference type="Proteomes" id="UP000197138">
    <property type="component" value="Unassembled WGS sequence"/>
</dbReference>
<feature type="repeat" description="PPR" evidence="3">
    <location>
        <begin position="581"/>
        <end position="615"/>
    </location>
</feature>
<evidence type="ECO:0008006" key="9">
    <source>
        <dbReference type="Google" id="ProtNLM"/>
    </source>
</evidence>
<evidence type="ECO:0000313" key="8">
    <source>
        <dbReference type="Proteomes" id="UP000233551"/>
    </source>
</evidence>
<feature type="repeat" description="PPR" evidence="3">
    <location>
        <begin position="302"/>
        <end position="336"/>
    </location>
</feature>
<feature type="repeat" description="PPR" evidence="3">
    <location>
        <begin position="616"/>
        <end position="651"/>
    </location>
</feature>
<feature type="repeat" description="PPR" evidence="3">
    <location>
        <begin position="337"/>
        <end position="371"/>
    </location>
</feature>
<evidence type="ECO:0000313" key="5">
    <source>
        <dbReference type="EMBL" id="OWM83434.1"/>
    </source>
</evidence>
<keyword evidence="2" id="KW-0677">Repeat</keyword>
<dbReference type="PANTHER" id="PTHR47447:SF17">
    <property type="entry name" value="OS12G0638900 PROTEIN"/>
    <property type="match status" value="1"/>
</dbReference>
<feature type="repeat" description="PPR" evidence="3">
    <location>
        <begin position="477"/>
        <end position="511"/>
    </location>
</feature>
<sequence length="680" mass="75902">MGEAPHDGSAEGAGGTATTAAGEDRAAPVIRAFHAGKRFSNFSPQDILLRTVCLSLRQRKWKSLDPLLPSLTTPLVAHVVRELRDSPQLAMEFYSWVREKKGLVGHSLDSCCCLVHVLVRGRKFDETLVLLKELISSNGVSPVEILEGLVRSFESCCSSIAALDSLVRACTLLGDADGAYEVIMRSRVMGFQVTVHSWNNFLNHLLKANDLGRFWRVYGEMVSYRYVENVNSFNLLIYALCREFKPHEAISVFYRMLKCGTWPNVVTFNMMIDGACRANEMGLAVKILRNIGIMSRDLVGPNLVTYNCIINGFCKTRRLKLAKDICREMNDLALGPNLRTYATLVDGYLRNGNSEEAFGLCDEMVEKGLTPNVVVYNSLIYRLYREGNTKDASFLLFDMVERQLSPDSYTHSILLEELCSKGFMNKALMLHSQVLEEKLVVDNVPHNVLIKYLCRSKQISGAKQLLCSMFVRGLIPDLVTYSTLIDGYLKEGDLANALTIYHTMVNLEKSPNLVVYNSFVNGFCKMGLLDLSHVMANLLSKMGMYDTITFNTLLNGYLLSGNAKGVCDLVSKLGKFGSVANVVTYNTLINFMCKCGCISEAKKLVEVMVHRGIVPDAVTYTTLIMSSLKRTSSPEEVIDLHDFMVLKGVVPVKHTYQTAVKPFLAQQVMPPDVSNEYDRK</sequence>
<dbReference type="InterPro" id="IPR002885">
    <property type="entry name" value="PPR_rpt"/>
</dbReference>
<evidence type="ECO:0000313" key="7">
    <source>
        <dbReference type="Proteomes" id="UP000197138"/>
    </source>
</evidence>
<gene>
    <name evidence="5" type="ORF">CDL15_Pgr012915</name>
    <name evidence="6" type="ORF">CRG98_000534</name>
</gene>
<proteinExistence type="inferred from homology"/>
<dbReference type="NCBIfam" id="TIGR00756">
    <property type="entry name" value="PPR"/>
    <property type="match status" value="7"/>
</dbReference>
<dbReference type="EMBL" id="MTKT01001932">
    <property type="protein sequence ID" value="OWM83434.1"/>
    <property type="molecule type" value="Genomic_DNA"/>
</dbReference>
<feature type="region of interest" description="Disordered" evidence="4">
    <location>
        <begin position="1"/>
        <end position="22"/>
    </location>
</feature>
<feature type="repeat" description="PPR" evidence="3">
    <location>
        <begin position="442"/>
        <end position="476"/>
    </location>
</feature>
<dbReference type="PROSITE" id="PS51375">
    <property type="entry name" value="PPR"/>
    <property type="match status" value="8"/>
</dbReference>
<dbReference type="InterPro" id="IPR011990">
    <property type="entry name" value="TPR-like_helical_dom_sf"/>
</dbReference>
<name>A0A218XER4_PUNGR</name>